<dbReference type="AlphaFoldDB" id="A0ABD2NBK9"/>
<comment type="caution">
    <text evidence="3">The sequence shown here is derived from an EMBL/GenBank/DDBJ whole genome shotgun (WGS) entry which is preliminary data.</text>
</comment>
<dbReference type="Proteomes" id="UP001516400">
    <property type="component" value="Unassembled WGS sequence"/>
</dbReference>
<protein>
    <submittedName>
        <fullName evidence="3">Uncharacterized protein</fullName>
    </submittedName>
</protein>
<reference evidence="3 4" key="1">
    <citation type="journal article" date="2021" name="BMC Biol.">
        <title>Horizontally acquired antibacterial genes associated with adaptive radiation of ladybird beetles.</title>
        <authorList>
            <person name="Li H.S."/>
            <person name="Tang X.F."/>
            <person name="Huang Y.H."/>
            <person name="Xu Z.Y."/>
            <person name="Chen M.L."/>
            <person name="Du X.Y."/>
            <person name="Qiu B.Y."/>
            <person name="Chen P.T."/>
            <person name="Zhang W."/>
            <person name="Slipinski A."/>
            <person name="Escalona H.E."/>
            <person name="Waterhouse R.M."/>
            <person name="Zwick A."/>
            <person name="Pang H."/>
        </authorList>
    </citation>
    <scope>NUCLEOTIDE SEQUENCE [LARGE SCALE GENOMIC DNA]</scope>
    <source>
        <strain evidence="3">SYSU2018</strain>
    </source>
</reference>
<evidence type="ECO:0000313" key="3">
    <source>
        <dbReference type="EMBL" id="KAL3276148.1"/>
    </source>
</evidence>
<feature type="region of interest" description="Disordered" evidence="1">
    <location>
        <begin position="35"/>
        <end position="61"/>
    </location>
</feature>
<feature type="transmembrane region" description="Helical" evidence="2">
    <location>
        <begin position="6"/>
        <end position="25"/>
    </location>
</feature>
<evidence type="ECO:0000313" key="4">
    <source>
        <dbReference type="Proteomes" id="UP001516400"/>
    </source>
</evidence>
<keyword evidence="2" id="KW-0812">Transmembrane</keyword>
<name>A0ABD2NBK9_9CUCU</name>
<gene>
    <name evidence="3" type="ORF">HHI36_020868</name>
</gene>
<evidence type="ECO:0000256" key="2">
    <source>
        <dbReference type="SAM" id="Phobius"/>
    </source>
</evidence>
<keyword evidence="4" id="KW-1185">Reference proteome</keyword>
<proteinExistence type="predicted"/>
<evidence type="ECO:0000256" key="1">
    <source>
        <dbReference type="SAM" id="MobiDB-lite"/>
    </source>
</evidence>
<keyword evidence="2" id="KW-0472">Membrane</keyword>
<organism evidence="3 4">
    <name type="scientific">Cryptolaemus montrouzieri</name>
    <dbReference type="NCBI Taxonomy" id="559131"/>
    <lineage>
        <taxon>Eukaryota</taxon>
        <taxon>Metazoa</taxon>
        <taxon>Ecdysozoa</taxon>
        <taxon>Arthropoda</taxon>
        <taxon>Hexapoda</taxon>
        <taxon>Insecta</taxon>
        <taxon>Pterygota</taxon>
        <taxon>Neoptera</taxon>
        <taxon>Endopterygota</taxon>
        <taxon>Coleoptera</taxon>
        <taxon>Polyphaga</taxon>
        <taxon>Cucujiformia</taxon>
        <taxon>Coccinelloidea</taxon>
        <taxon>Coccinellidae</taxon>
        <taxon>Scymninae</taxon>
        <taxon>Scymnini</taxon>
        <taxon>Cryptolaemus</taxon>
    </lineage>
</organism>
<accession>A0ABD2NBK9</accession>
<sequence>MVSPGILASIVLGFIFSIVASLKMFKCDNYKQNERQPSKNFRNEETGTNTEDNKARSASRDYSDQCDSISLCGTKSVRFRLPSNLVVTPKEDDDEFTRKINGFLYKVEKFITPYFKVHQKQD</sequence>
<keyword evidence="2" id="KW-1133">Transmembrane helix</keyword>
<dbReference type="EMBL" id="JABFTP020000083">
    <property type="protein sequence ID" value="KAL3276148.1"/>
    <property type="molecule type" value="Genomic_DNA"/>
</dbReference>